<evidence type="ECO:0000256" key="1">
    <source>
        <dbReference type="SAM" id="MobiDB-lite"/>
    </source>
</evidence>
<reference evidence="2" key="1">
    <citation type="submission" date="2023-10" db="EMBL/GenBank/DDBJ databases">
        <title>Genome assemblies of two species of porcelain crab, Petrolisthes cinctipes and Petrolisthes manimaculis (Anomura: Porcellanidae).</title>
        <authorList>
            <person name="Angst P."/>
        </authorList>
    </citation>
    <scope>NUCLEOTIDE SEQUENCE</scope>
    <source>
        <strain evidence="2">PB745_01</strain>
        <tissue evidence="2">Gill</tissue>
    </source>
</reference>
<evidence type="ECO:0000313" key="3">
    <source>
        <dbReference type="Proteomes" id="UP001286313"/>
    </source>
</evidence>
<sequence length="181" mass="19632">MEGNLMEKYALNETNVTRELKENYSRDKPVTSGAKKPTNQPMVQLSLNSPQGPCCPLRHEPNEGRSEREPGSRESHPPPPTSHTIFYYRGSSGGVEGVVVEGEGVVVEGEGVVVEGEGVGGRRGSGWKEREWVEGEGVGGRRGSGWKEREWVEGEGVGGRRGSGWKEREWVEGEGVGGGDK</sequence>
<dbReference type="Proteomes" id="UP001286313">
    <property type="component" value="Unassembled WGS sequence"/>
</dbReference>
<evidence type="ECO:0000313" key="2">
    <source>
        <dbReference type="EMBL" id="KAK3858960.1"/>
    </source>
</evidence>
<organism evidence="2 3">
    <name type="scientific">Petrolisthes cinctipes</name>
    <name type="common">Flat porcelain crab</name>
    <dbReference type="NCBI Taxonomy" id="88211"/>
    <lineage>
        <taxon>Eukaryota</taxon>
        <taxon>Metazoa</taxon>
        <taxon>Ecdysozoa</taxon>
        <taxon>Arthropoda</taxon>
        <taxon>Crustacea</taxon>
        <taxon>Multicrustacea</taxon>
        <taxon>Malacostraca</taxon>
        <taxon>Eumalacostraca</taxon>
        <taxon>Eucarida</taxon>
        <taxon>Decapoda</taxon>
        <taxon>Pleocyemata</taxon>
        <taxon>Anomura</taxon>
        <taxon>Galatheoidea</taxon>
        <taxon>Porcellanidae</taxon>
        <taxon>Petrolisthes</taxon>
    </lineage>
</organism>
<feature type="compositionally biased region" description="Basic and acidic residues" evidence="1">
    <location>
        <begin position="57"/>
        <end position="76"/>
    </location>
</feature>
<keyword evidence="3" id="KW-1185">Reference proteome</keyword>
<name>A0AAE1EPN1_PETCI</name>
<dbReference type="EMBL" id="JAWQEG010005154">
    <property type="protein sequence ID" value="KAK3858960.1"/>
    <property type="molecule type" value="Genomic_DNA"/>
</dbReference>
<feature type="compositionally biased region" description="Basic and acidic residues" evidence="1">
    <location>
        <begin position="16"/>
        <end position="29"/>
    </location>
</feature>
<protein>
    <submittedName>
        <fullName evidence="2">Uncharacterized protein</fullName>
    </submittedName>
</protein>
<feature type="compositionally biased region" description="Polar residues" evidence="1">
    <location>
        <begin position="37"/>
        <end position="51"/>
    </location>
</feature>
<comment type="caution">
    <text evidence="2">The sequence shown here is derived from an EMBL/GenBank/DDBJ whole genome shotgun (WGS) entry which is preliminary data.</text>
</comment>
<feature type="region of interest" description="Disordered" evidence="1">
    <location>
        <begin position="1"/>
        <end position="86"/>
    </location>
</feature>
<proteinExistence type="predicted"/>
<accession>A0AAE1EPN1</accession>
<feature type="region of interest" description="Disordered" evidence="1">
    <location>
        <begin position="154"/>
        <end position="181"/>
    </location>
</feature>
<gene>
    <name evidence="2" type="ORF">Pcinc_034882</name>
</gene>
<dbReference type="AlphaFoldDB" id="A0AAE1EPN1"/>